<evidence type="ECO:0000256" key="3">
    <source>
        <dbReference type="SAM" id="SignalP"/>
    </source>
</evidence>
<feature type="region of interest" description="Disordered" evidence="1">
    <location>
        <begin position="36"/>
        <end position="92"/>
    </location>
</feature>
<protein>
    <recommendedName>
        <fullName evidence="6">LPXTG cell wall anchor domain-containing protein</fullName>
    </recommendedName>
</protein>
<feature type="compositionally biased region" description="Gly residues" evidence="1">
    <location>
        <begin position="36"/>
        <end position="89"/>
    </location>
</feature>
<dbReference type="AlphaFoldDB" id="A0A4U5X1G7"/>
<evidence type="ECO:0008006" key="6">
    <source>
        <dbReference type="Google" id="ProtNLM"/>
    </source>
</evidence>
<gene>
    <name evidence="4" type="ORF">E4U92_14500</name>
</gene>
<feature type="transmembrane region" description="Helical" evidence="2">
    <location>
        <begin position="199"/>
        <end position="218"/>
    </location>
</feature>
<proteinExistence type="predicted"/>
<evidence type="ECO:0000256" key="1">
    <source>
        <dbReference type="SAM" id="MobiDB-lite"/>
    </source>
</evidence>
<comment type="caution">
    <text evidence="4">The sequence shown here is derived from an EMBL/GenBank/DDBJ whole genome shotgun (WGS) entry which is preliminary data.</text>
</comment>
<reference evidence="4 5" key="1">
    <citation type="submission" date="2019-04" db="EMBL/GenBank/DDBJ databases">
        <title>Streptomyces lasaliensis sp.nov., an Actinomycete isolated from soil which produces the polyether antibiotic lasalocid.</title>
        <authorList>
            <person name="Erwin G."/>
            <person name="Haber C."/>
        </authorList>
    </citation>
    <scope>NUCLEOTIDE SEQUENCE [LARGE SCALE GENOMIC DNA]</scope>
    <source>
        <strain evidence="4 5">DSM 40089</strain>
    </source>
</reference>
<evidence type="ECO:0000256" key="2">
    <source>
        <dbReference type="SAM" id="Phobius"/>
    </source>
</evidence>
<keyword evidence="2" id="KW-0812">Transmembrane</keyword>
<dbReference type="EMBL" id="SZPR01000012">
    <property type="protein sequence ID" value="TKT08829.1"/>
    <property type="molecule type" value="Genomic_DNA"/>
</dbReference>
<sequence length="226" mass="20713">MRNTRSLAASAVAVAVLGLAAPVAVADGMGGGPGGGMSGVPGGGTGGVPGGGMGGGPGGGMGGGPGGGMGGGPGGGMGGGPGGGMGGGQSNLSPSNIVVLPSVIARGGQLTVTVDNCPRGGTMTSAAFPTTTLTPINGAHHTAKGTATVNSNARPGPYDITVTCIGTGSLTRPAAFTVIGGVHGGLGGGSTTGATPTDMAIGGGLVAAALVGGGVFWMRRRAERRA</sequence>
<keyword evidence="2" id="KW-0472">Membrane</keyword>
<evidence type="ECO:0000313" key="5">
    <source>
        <dbReference type="Proteomes" id="UP000308632"/>
    </source>
</evidence>
<name>A0A4U5X1G7_STRGB</name>
<accession>A0A4U5X1G7</accession>
<keyword evidence="3" id="KW-0732">Signal</keyword>
<organism evidence="4 5">
    <name type="scientific">Streptomyces galbus</name>
    <dbReference type="NCBI Taxonomy" id="33898"/>
    <lineage>
        <taxon>Bacteria</taxon>
        <taxon>Bacillati</taxon>
        <taxon>Actinomycetota</taxon>
        <taxon>Actinomycetes</taxon>
        <taxon>Kitasatosporales</taxon>
        <taxon>Streptomycetaceae</taxon>
        <taxon>Streptomyces</taxon>
    </lineage>
</organism>
<keyword evidence="2" id="KW-1133">Transmembrane helix</keyword>
<feature type="chain" id="PRO_5020503275" description="LPXTG cell wall anchor domain-containing protein" evidence="3">
    <location>
        <begin position="27"/>
        <end position="226"/>
    </location>
</feature>
<feature type="signal peptide" evidence="3">
    <location>
        <begin position="1"/>
        <end position="26"/>
    </location>
</feature>
<evidence type="ECO:0000313" key="4">
    <source>
        <dbReference type="EMBL" id="TKT08829.1"/>
    </source>
</evidence>
<dbReference type="Proteomes" id="UP000308632">
    <property type="component" value="Unassembled WGS sequence"/>
</dbReference>